<protein>
    <submittedName>
        <fullName evidence="1">Uncharacterized protein</fullName>
    </submittedName>
</protein>
<dbReference type="PANTHER" id="PTHR31267:SF3">
    <property type="entry name" value="OS03G0756700 PROTEIN"/>
    <property type="match status" value="1"/>
</dbReference>
<sequence>MPSSGLPLHGCHNSINEPNSLISLEANHKDHLLPPSDNSLVKQQQSITSDSRLEMTDNVANPYIELTSSLDGQSFRKGAYIFHDGALAAKVQAAQPDMMENCSFGLHTSNRTGHSDMQLLMTQTSHVQGPAPSLSKDHNSSCIGGTELKKVELTATHNTTQNHRGLNNSECNGILRPKSFEQNAPENICIETDKYQRDDCSQIVGPQQSIILSASKPSHSSVLPIEKLDGKVVSRQRKRRATKDLLAWHAQVMIGRGNKHHRRTSELDWAHATKRLVEKVDGENATMKSSTFRTRAQKRLVLTTSLMQYILPVVPARLLAANVTDSSETIVYHLSKHALSDTCDAFLTSLNDNMLPNQTSTSGKEDSKLLSEVLETFESRFGELESLLSSAEKATTLHDLELELEYLERWSILHHLARSRGYAKPHGGDTSNSRPNLCSTTVKKHVGAAVAPVNLLSDIKCRLLN</sequence>
<dbReference type="AlphaFoldDB" id="A0A0A9GFB1"/>
<proteinExistence type="predicted"/>
<dbReference type="PANTHER" id="PTHR31267">
    <property type="entry name" value="DENTIN SIALOPHOSPHOPROTEIN-LIKE PROTEIN"/>
    <property type="match status" value="1"/>
</dbReference>
<organism evidence="1">
    <name type="scientific">Arundo donax</name>
    <name type="common">Giant reed</name>
    <name type="synonym">Donax arundinaceus</name>
    <dbReference type="NCBI Taxonomy" id="35708"/>
    <lineage>
        <taxon>Eukaryota</taxon>
        <taxon>Viridiplantae</taxon>
        <taxon>Streptophyta</taxon>
        <taxon>Embryophyta</taxon>
        <taxon>Tracheophyta</taxon>
        <taxon>Spermatophyta</taxon>
        <taxon>Magnoliopsida</taxon>
        <taxon>Liliopsida</taxon>
        <taxon>Poales</taxon>
        <taxon>Poaceae</taxon>
        <taxon>PACMAD clade</taxon>
        <taxon>Arundinoideae</taxon>
        <taxon>Arundineae</taxon>
        <taxon>Arundo</taxon>
    </lineage>
</organism>
<name>A0A0A9GFB1_ARUDO</name>
<reference evidence="1" key="2">
    <citation type="journal article" date="2015" name="Data Brief">
        <title>Shoot transcriptome of the giant reed, Arundo donax.</title>
        <authorList>
            <person name="Barrero R.A."/>
            <person name="Guerrero F.D."/>
            <person name="Moolhuijzen P."/>
            <person name="Goolsby J.A."/>
            <person name="Tidwell J."/>
            <person name="Bellgard S.E."/>
            <person name="Bellgard M.I."/>
        </authorList>
    </citation>
    <scope>NUCLEOTIDE SEQUENCE</scope>
    <source>
        <tissue evidence="1">Shoot tissue taken approximately 20 cm above the soil surface</tissue>
    </source>
</reference>
<accession>A0A0A9GFB1</accession>
<reference evidence="1" key="1">
    <citation type="submission" date="2014-09" db="EMBL/GenBank/DDBJ databases">
        <authorList>
            <person name="Magalhaes I.L.F."/>
            <person name="Oliveira U."/>
            <person name="Santos F.R."/>
            <person name="Vidigal T.H.D.A."/>
            <person name="Brescovit A.D."/>
            <person name="Santos A.J."/>
        </authorList>
    </citation>
    <scope>NUCLEOTIDE SEQUENCE</scope>
    <source>
        <tissue evidence="1">Shoot tissue taken approximately 20 cm above the soil surface</tissue>
    </source>
</reference>
<dbReference type="EMBL" id="GBRH01176640">
    <property type="protein sequence ID" value="JAE21256.1"/>
    <property type="molecule type" value="Transcribed_RNA"/>
</dbReference>
<evidence type="ECO:0000313" key="1">
    <source>
        <dbReference type="EMBL" id="JAE21256.1"/>
    </source>
</evidence>